<feature type="compositionally biased region" description="Polar residues" evidence="1">
    <location>
        <begin position="17"/>
        <end position="39"/>
    </location>
</feature>
<proteinExistence type="predicted"/>
<dbReference type="Proteomes" id="UP000693970">
    <property type="component" value="Unassembled WGS sequence"/>
</dbReference>
<gene>
    <name evidence="2" type="ORF">IV203_029506</name>
</gene>
<evidence type="ECO:0000313" key="3">
    <source>
        <dbReference type="Proteomes" id="UP000693970"/>
    </source>
</evidence>
<protein>
    <submittedName>
        <fullName evidence="2">Uncharacterized protein</fullName>
    </submittedName>
</protein>
<sequence length="451" mass="49819">MSVDAPSTARRLPTLRSMGSTLSSISDGNEQQNVDNSVLSRSEVETRVRAMVDRAKEGVPLTEEEIHDVVNGVQNLVPKDSPIDFAGLRGLLKEVAHLSHKNWGVTSFNSDKLLDTLSIASTDHDDIASTDSYPLSPHARQFLERILTDGNWDGAVEAARIRPSDQAPWAVLVTGVNGIRKTTSMYQPWFEQLLSEALIAPSSMDSSSTKMDQAEPGSPGSLPTGSNSFFRQLDHMICTVCNEEFGRLYKWAASELPKAKEGEDLSVPSAEIVERYSEYKAAIFTRYRTLSELLGALLLKQAQLLNINCMMETSGRDVTMFHYVDHFFDSEKSNYNKLALHFTINDLECAKQSVDRRMIQEIQVGAKAIESGDAFDIVYTNEGGPYGSNVLAGVQKDSDKVWESEVLSGNVGKDWFKATIAINAHVNKPWTAQAVKPDGSLGTLFIFERKS</sequence>
<reference evidence="2" key="2">
    <citation type="submission" date="2021-04" db="EMBL/GenBank/DDBJ databases">
        <authorList>
            <person name="Podell S."/>
        </authorList>
    </citation>
    <scope>NUCLEOTIDE SEQUENCE</scope>
    <source>
        <strain evidence="2">Hildebrandi</strain>
    </source>
</reference>
<keyword evidence="3" id="KW-1185">Reference proteome</keyword>
<reference evidence="2" key="1">
    <citation type="journal article" date="2021" name="Sci. Rep.">
        <title>Diploid genomic architecture of Nitzschia inconspicua, an elite biomass production diatom.</title>
        <authorList>
            <person name="Oliver A."/>
            <person name="Podell S."/>
            <person name="Pinowska A."/>
            <person name="Traller J.C."/>
            <person name="Smith S.R."/>
            <person name="McClure R."/>
            <person name="Beliaev A."/>
            <person name="Bohutskyi P."/>
            <person name="Hill E.A."/>
            <person name="Rabines A."/>
            <person name="Zheng H."/>
            <person name="Allen L.Z."/>
            <person name="Kuo A."/>
            <person name="Grigoriev I.V."/>
            <person name="Allen A.E."/>
            <person name="Hazlebeck D."/>
            <person name="Allen E.E."/>
        </authorList>
    </citation>
    <scope>NUCLEOTIDE SEQUENCE</scope>
    <source>
        <strain evidence="2">Hildebrandi</strain>
    </source>
</reference>
<comment type="caution">
    <text evidence="2">The sequence shown here is derived from an EMBL/GenBank/DDBJ whole genome shotgun (WGS) entry which is preliminary data.</text>
</comment>
<feature type="region of interest" description="Disordered" evidence="1">
    <location>
        <begin position="1"/>
        <end position="39"/>
    </location>
</feature>
<dbReference type="EMBL" id="JAGRRH010000007">
    <property type="protein sequence ID" value="KAG7366836.1"/>
    <property type="molecule type" value="Genomic_DNA"/>
</dbReference>
<dbReference type="OrthoDB" id="190552at2759"/>
<accession>A0A9K3Q104</accession>
<name>A0A9K3Q104_9STRA</name>
<dbReference type="AlphaFoldDB" id="A0A9K3Q104"/>
<organism evidence="2 3">
    <name type="scientific">Nitzschia inconspicua</name>
    <dbReference type="NCBI Taxonomy" id="303405"/>
    <lineage>
        <taxon>Eukaryota</taxon>
        <taxon>Sar</taxon>
        <taxon>Stramenopiles</taxon>
        <taxon>Ochrophyta</taxon>
        <taxon>Bacillariophyta</taxon>
        <taxon>Bacillariophyceae</taxon>
        <taxon>Bacillariophycidae</taxon>
        <taxon>Bacillariales</taxon>
        <taxon>Bacillariaceae</taxon>
        <taxon>Nitzschia</taxon>
    </lineage>
</organism>
<evidence type="ECO:0000313" key="2">
    <source>
        <dbReference type="EMBL" id="KAG7366836.1"/>
    </source>
</evidence>
<feature type="region of interest" description="Disordered" evidence="1">
    <location>
        <begin position="204"/>
        <end position="225"/>
    </location>
</feature>
<evidence type="ECO:0000256" key="1">
    <source>
        <dbReference type="SAM" id="MobiDB-lite"/>
    </source>
</evidence>